<accession>A0A9D8PSB5</accession>
<dbReference type="InterPro" id="IPR037175">
    <property type="entry name" value="KFase_sf"/>
</dbReference>
<dbReference type="GO" id="GO:0004061">
    <property type="term" value="F:arylformamidase activity"/>
    <property type="evidence" value="ECO:0007669"/>
    <property type="project" value="InterPro"/>
</dbReference>
<dbReference type="Pfam" id="PF04199">
    <property type="entry name" value="Cyclase"/>
    <property type="match status" value="1"/>
</dbReference>
<reference evidence="1" key="2">
    <citation type="submission" date="2021-01" db="EMBL/GenBank/DDBJ databases">
        <authorList>
            <person name="Hahn C.R."/>
            <person name="Youssef N.H."/>
            <person name="Elshahed M."/>
        </authorList>
    </citation>
    <scope>NUCLEOTIDE SEQUENCE</scope>
    <source>
        <strain evidence="1">Zod_Metabat.24</strain>
    </source>
</reference>
<dbReference type="AlphaFoldDB" id="A0A9D8PSB5"/>
<dbReference type="PANTHER" id="PTHR43564:SF2">
    <property type="entry name" value="BLR6059 PROTEIN"/>
    <property type="match status" value="1"/>
</dbReference>
<organism evidence="1 2">
    <name type="scientific">Candidatus Zymogenus saltonus</name>
    <dbReference type="NCBI Taxonomy" id="2844893"/>
    <lineage>
        <taxon>Bacteria</taxon>
        <taxon>Deltaproteobacteria</taxon>
        <taxon>Candidatus Zymogenia</taxon>
        <taxon>Candidatus Zymogeniales</taxon>
        <taxon>Candidatus Zymogenaceae</taxon>
        <taxon>Candidatus Zymogenus</taxon>
    </lineage>
</organism>
<dbReference type="SUPFAM" id="SSF102198">
    <property type="entry name" value="Putative cyclase"/>
    <property type="match status" value="1"/>
</dbReference>
<dbReference type="EMBL" id="JAFGIX010000086">
    <property type="protein sequence ID" value="MBN1574670.1"/>
    <property type="molecule type" value="Genomic_DNA"/>
</dbReference>
<evidence type="ECO:0000313" key="1">
    <source>
        <dbReference type="EMBL" id="MBN1574670.1"/>
    </source>
</evidence>
<dbReference type="Gene3D" id="3.50.30.50">
    <property type="entry name" value="Putative cyclase"/>
    <property type="match status" value="1"/>
</dbReference>
<reference evidence="1" key="1">
    <citation type="journal article" date="2021" name="Environ. Microbiol.">
        <title>Genomic characterization of three novel Desulfobacterota classes expand the metabolic and phylogenetic diversity of the phylum.</title>
        <authorList>
            <person name="Murphy C.L."/>
            <person name="Biggerstaff J."/>
            <person name="Eichhorn A."/>
            <person name="Ewing E."/>
            <person name="Shahan R."/>
            <person name="Soriano D."/>
            <person name="Stewart S."/>
            <person name="VanMol K."/>
            <person name="Walker R."/>
            <person name="Walters P."/>
            <person name="Elshahed M.S."/>
            <person name="Youssef N.H."/>
        </authorList>
    </citation>
    <scope>NUCLEOTIDE SEQUENCE</scope>
    <source>
        <strain evidence="1">Zod_Metabat.24</strain>
    </source>
</reference>
<comment type="caution">
    <text evidence="1">The sequence shown here is derived from an EMBL/GenBank/DDBJ whole genome shotgun (WGS) entry which is preliminary data.</text>
</comment>
<gene>
    <name evidence="1" type="ORF">JW984_15845</name>
</gene>
<proteinExistence type="predicted"/>
<dbReference type="GO" id="GO:0019441">
    <property type="term" value="P:L-tryptophan catabolic process to kynurenine"/>
    <property type="evidence" value="ECO:0007669"/>
    <property type="project" value="InterPro"/>
</dbReference>
<evidence type="ECO:0000313" key="2">
    <source>
        <dbReference type="Proteomes" id="UP000809273"/>
    </source>
</evidence>
<dbReference type="PANTHER" id="PTHR43564">
    <property type="entry name" value="KYNURENINE FORMAMIDASE-LIKE PROTEIN"/>
    <property type="match status" value="1"/>
</dbReference>
<dbReference type="InterPro" id="IPR007325">
    <property type="entry name" value="KFase/CYL"/>
</dbReference>
<name>A0A9D8PSB5_9DELT</name>
<protein>
    <submittedName>
        <fullName evidence="1">Cyclase family protein</fullName>
    </submittedName>
</protein>
<sequence length="257" mass="28883">MARKFVDLSIAIEDGLPSDPPLMIPKIRYVGHKEGAETMIPFFPGIVPERDLPEGLGWAVELLEVSTHAGTHIDAPWHYHPKQDKGKPALTVDQMPLEYCISDGVVLDFRRFADGYKITPDDVDEELKRIDYKIKPGDAVLIMTGADKFWGKLEYLLRGCGMGRESTLHILNMGVNVVGTDAWSWDRPLPFIAQEYAETKDSSIIWEAHFAGIEKGYFQIEKLTNLDKIPQTGFTFYCFPIKIKGASAGWIRAVAEL</sequence>
<dbReference type="Proteomes" id="UP000809273">
    <property type="component" value="Unassembled WGS sequence"/>
</dbReference>